<dbReference type="GO" id="GO:0006040">
    <property type="term" value="P:amino sugar metabolic process"/>
    <property type="evidence" value="ECO:0007669"/>
    <property type="project" value="InterPro"/>
</dbReference>
<keyword evidence="2" id="KW-0067">ATP-binding</keyword>
<dbReference type="Proteomes" id="UP000825009">
    <property type="component" value="Chromosome"/>
</dbReference>
<dbReference type="InterPro" id="IPR005338">
    <property type="entry name" value="Anhydro_N_Ac-Mur_kinase"/>
</dbReference>
<name>A0A8F6TU65_9RHOB</name>
<comment type="pathway">
    <text evidence="2">Cell wall biogenesis; peptidoglycan recycling.</text>
</comment>
<dbReference type="Pfam" id="PF03702">
    <property type="entry name" value="AnmK"/>
    <property type="match status" value="1"/>
</dbReference>
<dbReference type="HAMAP" id="MF_01270">
    <property type="entry name" value="AnhMurNAc_kinase"/>
    <property type="match status" value="1"/>
</dbReference>
<dbReference type="PANTHER" id="PTHR30605">
    <property type="entry name" value="ANHYDRO-N-ACETYLMURAMIC ACID KINASE"/>
    <property type="match status" value="1"/>
</dbReference>
<dbReference type="GO" id="GO:0009254">
    <property type="term" value="P:peptidoglycan turnover"/>
    <property type="evidence" value="ECO:0007669"/>
    <property type="project" value="UniProtKB-UniRule"/>
</dbReference>
<dbReference type="EMBL" id="CP079194">
    <property type="protein sequence ID" value="QXT38780.1"/>
    <property type="molecule type" value="Genomic_DNA"/>
</dbReference>
<dbReference type="EC" id="2.7.1.170" evidence="2"/>
<gene>
    <name evidence="2" type="primary">anmK</name>
    <name evidence="4" type="ORF">KYE46_12655</name>
</gene>
<comment type="catalytic activity">
    <reaction evidence="2">
        <text>1,6-anhydro-N-acetyl-beta-muramate + ATP + H2O = N-acetyl-D-muramate 6-phosphate + ADP + H(+)</text>
        <dbReference type="Rhea" id="RHEA:24952"/>
        <dbReference type="ChEBI" id="CHEBI:15377"/>
        <dbReference type="ChEBI" id="CHEBI:15378"/>
        <dbReference type="ChEBI" id="CHEBI:30616"/>
        <dbReference type="ChEBI" id="CHEBI:58690"/>
        <dbReference type="ChEBI" id="CHEBI:58722"/>
        <dbReference type="ChEBI" id="CHEBI:456216"/>
        <dbReference type="EC" id="2.7.1.170"/>
    </reaction>
</comment>
<dbReference type="PANTHER" id="PTHR30605:SF0">
    <property type="entry name" value="ANHYDRO-N-ACETYLMURAMIC ACID KINASE"/>
    <property type="match status" value="1"/>
</dbReference>
<sequence length="381" mass="38794">MTGKEKRAGRAGAQMPSIWAAGAMSGTSFDGVDVAVLRTDGVEIAAFGETREVAYSEADRAVLRGAMGAWPGEARADAAARIVEAAHIAAMVDLPAVDLLGFHGQTLAHDPAGGRTHQVGDGATLARALGVEVIWDFRSSDMGMGGQGAPLAPFYHWACARWIGAKAPVAFLNLGGVGNISWVDPGIAAPELPGACVAFDTGPANAPIDDMMVQRGLGAFDAGGVLARAGEIDLALLEETLSSPWFDIAPPKALDRDAFADVGAAVARLSDADAAATLTAVAAGAVARAMPHLPSRPEDLLVTGGGRLNATLMEMLREATGCKVWSVDEVGLDGNALEAQAFAYLAVRVARGLPTSSPTTTGVAAPVGGGRRSRPAGAVLG</sequence>
<comment type="similarity">
    <text evidence="2">Belongs to the anhydro-N-acetylmuramic acid kinase family.</text>
</comment>
<dbReference type="UniPathway" id="UPA00544"/>
<evidence type="ECO:0000313" key="5">
    <source>
        <dbReference type="Proteomes" id="UP000825009"/>
    </source>
</evidence>
<keyword evidence="2 4" id="KW-0418">Kinase</keyword>
<dbReference type="UniPathway" id="UPA00343"/>
<dbReference type="GO" id="GO:0016301">
    <property type="term" value="F:kinase activity"/>
    <property type="evidence" value="ECO:0007669"/>
    <property type="project" value="UniProtKB-KW"/>
</dbReference>
<evidence type="ECO:0000256" key="2">
    <source>
        <dbReference type="HAMAP-Rule" id="MF_01270"/>
    </source>
</evidence>
<keyword evidence="5" id="KW-1185">Reference proteome</keyword>
<feature type="region of interest" description="Disordered" evidence="3">
    <location>
        <begin position="356"/>
        <end position="381"/>
    </location>
</feature>
<comment type="pathway">
    <text evidence="2">Amino-sugar metabolism; 1,6-anhydro-N-acetylmuramate degradation.</text>
</comment>
<accession>A0A8F6TU65</accession>
<reference evidence="4 5" key="1">
    <citation type="submission" date="2021-07" db="EMBL/GenBank/DDBJ databases">
        <title>A novel Jannaschia species isolated from marine dinoflagellate Ceratoperidinium margalefii.</title>
        <authorList>
            <person name="Jiang Y."/>
            <person name="Li Z."/>
        </authorList>
    </citation>
    <scope>NUCLEOTIDE SEQUENCE [LARGE SCALE GENOMIC DNA]</scope>
    <source>
        <strain evidence="4 5">J12C1-MA-4</strain>
    </source>
</reference>
<comment type="function">
    <text evidence="2">Catalyzes the specific phosphorylation of 1,6-anhydro-N-acetylmuramic acid (anhMurNAc) with the simultaneous cleavage of the 1,6-anhydro ring, generating MurNAc-6-P. Is required for the utilization of anhMurNAc either imported from the medium or derived from its own cell wall murein, and thus plays a role in cell wall recycling.</text>
</comment>
<keyword evidence="2 4" id="KW-0808">Transferase</keyword>
<dbReference type="KEGG" id="gce:KYE46_12655"/>
<dbReference type="AlphaFoldDB" id="A0A8F6TU65"/>
<keyword evidence="2" id="KW-0547">Nucleotide-binding</keyword>
<dbReference type="NCBIfam" id="NF007141">
    <property type="entry name" value="PRK09585.1-5"/>
    <property type="match status" value="1"/>
</dbReference>
<proteinExistence type="inferred from homology"/>
<organism evidence="4 5">
    <name type="scientific">Gymnodinialimonas ceratoperidinii</name>
    <dbReference type="NCBI Taxonomy" id="2856823"/>
    <lineage>
        <taxon>Bacteria</taxon>
        <taxon>Pseudomonadati</taxon>
        <taxon>Pseudomonadota</taxon>
        <taxon>Alphaproteobacteria</taxon>
        <taxon>Rhodobacterales</taxon>
        <taxon>Paracoccaceae</taxon>
        <taxon>Gymnodinialimonas</taxon>
    </lineage>
</organism>
<dbReference type="GO" id="GO:0005524">
    <property type="term" value="F:ATP binding"/>
    <property type="evidence" value="ECO:0007669"/>
    <property type="project" value="UniProtKB-UniRule"/>
</dbReference>
<evidence type="ECO:0000256" key="1">
    <source>
        <dbReference type="ARBA" id="ARBA00023277"/>
    </source>
</evidence>
<dbReference type="GO" id="GO:0097175">
    <property type="term" value="P:1,6-anhydro-N-acetyl-beta-muramic acid catabolic process"/>
    <property type="evidence" value="ECO:0007669"/>
    <property type="project" value="UniProtKB-UniRule"/>
</dbReference>
<evidence type="ECO:0000256" key="3">
    <source>
        <dbReference type="SAM" id="MobiDB-lite"/>
    </source>
</evidence>
<dbReference type="GO" id="GO:0016773">
    <property type="term" value="F:phosphotransferase activity, alcohol group as acceptor"/>
    <property type="evidence" value="ECO:0007669"/>
    <property type="project" value="UniProtKB-UniRule"/>
</dbReference>
<feature type="binding site" evidence="2">
    <location>
        <begin position="26"/>
        <end position="33"/>
    </location>
    <ligand>
        <name>ATP</name>
        <dbReference type="ChEBI" id="CHEBI:30616"/>
    </ligand>
</feature>
<protein>
    <recommendedName>
        <fullName evidence="2">Anhydro-N-acetylmuramic acid kinase</fullName>
        <ecNumber evidence="2">2.7.1.170</ecNumber>
    </recommendedName>
    <alternativeName>
        <fullName evidence="2">AnhMurNAc kinase</fullName>
    </alternativeName>
</protein>
<keyword evidence="1 2" id="KW-0119">Carbohydrate metabolism</keyword>
<evidence type="ECO:0000313" key="4">
    <source>
        <dbReference type="EMBL" id="QXT38780.1"/>
    </source>
</evidence>